<keyword evidence="1 2" id="KW-0315">Glutamine amidotransferase</keyword>
<dbReference type="Proteomes" id="UP000054078">
    <property type="component" value="Unassembled WGS sequence"/>
</dbReference>
<keyword evidence="2" id="KW-0378">Hydrolase</keyword>
<dbReference type="EC" id="3.5.1.2" evidence="2"/>
<feature type="active site" evidence="2">
    <location>
        <position position="204"/>
    </location>
</feature>
<dbReference type="OrthoDB" id="9782045at2"/>
<keyword evidence="2" id="KW-0133">Cell shape</keyword>
<dbReference type="CDD" id="cd01750">
    <property type="entry name" value="GATase1_CobQ"/>
    <property type="match status" value="1"/>
</dbReference>
<dbReference type="PANTHER" id="PTHR21343:SF9">
    <property type="entry name" value="LIPID II ISOGLUTAMINYL SYNTHASE (GLUTAMINE-HYDROLYZING) SUBUNIT GATD"/>
    <property type="match status" value="1"/>
</dbReference>
<dbReference type="GO" id="GO:0140282">
    <property type="term" value="F:carbon-nitrogen ligase activity on lipid II"/>
    <property type="evidence" value="ECO:0007669"/>
    <property type="project" value="UniProtKB-UniRule"/>
</dbReference>
<dbReference type="PROSITE" id="PS51274">
    <property type="entry name" value="GATASE_COBBQ"/>
    <property type="match status" value="1"/>
</dbReference>
<dbReference type="InterPro" id="IPR033949">
    <property type="entry name" value="CobQ_GATase1"/>
</dbReference>
<dbReference type="GO" id="GO:0009236">
    <property type="term" value="P:cobalamin biosynthetic process"/>
    <property type="evidence" value="ECO:0007669"/>
    <property type="project" value="InterPro"/>
</dbReference>
<comment type="catalytic activity">
    <reaction evidence="2">
        <text>L-glutamine + H2O = L-glutamate + NH4(+)</text>
        <dbReference type="Rhea" id="RHEA:15889"/>
        <dbReference type="ChEBI" id="CHEBI:15377"/>
        <dbReference type="ChEBI" id="CHEBI:28938"/>
        <dbReference type="ChEBI" id="CHEBI:29985"/>
        <dbReference type="ChEBI" id="CHEBI:58359"/>
        <dbReference type="EC" id="3.5.1.2"/>
    </reaction>
</comment>
<dbReference type="EC" id="6.3.5.13" evidence="2"/>
<dbReference type="GO" id="GO:0071555">
    <property type="term" value="P:cell wall organization"/>
    <property type="evidence" value="ECO:0007669"/>
    <property type="project" value="UniProtKB-KW"/>
</dbReference>
<comment type="similarity">
    <text evidence="2">Belongs to the CobB/CobQ family. GatD subfamily.</text>
</comment>
<dbReference type="GO" id="GO:0009252">
    <property type="term" value="P:peptidoglycan biosynthetic process"/>
    <property type="evidence" value="ECO:0007669"/>
    <property type="project" value="UniProtKB-UniRule"/>
</dbReference>
<feature type="active site" description="Nucleophile" evidence="2">
    <location>
        <position position="107"/>
    </location>
</feature>
<comment type="function">
    <text evidence="2">The lipid II isoglutaminyl synthase complex catalyzes the formation of alpha-D-isoglutamine in the cell wall lipid II stem peptide. The GatD subunit catalyzes the hydrolysis of glutamine to glutamate and ammonia. The resulting ammonia molecule is channeled to the active site of MurT.</text>
</comment>
<proteinExistence type="inferred from homology"/>
<evidence type="ECO:0000256" key="2">
    <source>
        <dbReference type="HAMAP-Rule" id="MF_02213"/>
    </source>
</evidence>
<evidence type="ECO:0000313" key="4">
    <source>
        <dbReference type="EMBL" id="KUH59613.1"/>
    </source>
</evidence>
<keyword evidence="2" id="KW-0436">Ligase</keyword>
<evidence type="ECO:0000259" key="3">
    <source>
        <dbReference type="Pfam" id="PF07685"/>
    </source>
</evidence>
<keyword evidence="2" id="KW-0573">Peptidoglycan synthesis</keyword>
<dbReference type="Gene3D" id="3.40.50.880">
    <property type="match status" value="1"/>
</dbReference>
<dbReference type="HAMAP" id="MF_02213">
    <property type="entry name" value="Lipid_II_synth_GatD"/>
    <property type="match status" value="1"/>
</dbReference>
<keyword evidence="2" id="KW-0961">Cell wall biogenesis/degradation</keyword>
<dbReference type="RefSeq" id="WP_059054115.1">
    <property type="nucleotide sequence ID" value="NZ_LOJF01000001.1"/>
</dbReference>
<feature type="binding site" evidence="2">
    <location>
        <position position="140"/>
    </location>
    <ligand>
        <name>substrate</name>
    </ligand>
</feature>
<comment type="caution">
    <text evidence="4">The sequence shown here is derived from an EMBL/GenBank/DDBJ whole genome shotgun (WGS) entry which is preliminary data.</text>
</comment>
<dbReference type="GO" id="GO:0016740">
    <property type="term" value="F:transferase activity"/>
    <property type="evidence" value="ECO:0007669"/>
    <property type="project" value="UniProtKB-KW"/>
</dbReference>
<reference evidence="4 5" key="1">
    <citation type="submission" date="2015-12" db="EMBL/GenBank/DDBJ databases">
        <title>Draft Genome Sequence of Olsenella scatoligenes SK9K4T; a Producer of 3-Methylindole- (skatole) and 4-Methylphenol- (p-cresol) Isolated from Pig Feces.</title>
        <authorList>
            <person name="Li X."/>
            <person name="Borg B."/>
            <person name="Canibe N."/>
        </authorList>
    </citation>
    <scope>NUCLEOTIDE SEQUENCE [LARGE SCALE GENOMIC DNA]</scope>
    <source>
        <strain evidence="4 5">SK9K4</strain>
    </source>
</reference>
<comment type="subunit">
    <text evidence="2">Forms a heterodimer with MurT.</text>
</comment>
<evidence type="ECO:0000313" key="5">
    <source>
        <dbReference type="Proteomes" id="UP000054078"/>
    </source>
</evidence>
<dbReference type="EMBL" id="LOJF01000001">
    <property type="protein sequence ID" value="KUH59613.1"/>
    <property type="molecule type" value="Genomic_DNA"/>
</dbReference>
<dbReference type="STRING" id="1299998.AUL39_03685"/>
<keyword evidence="5" id="KW-1185">Reference proteome</keyword>
<dbReference type="InterPro" id="IPR029062">
    <property type="entry name" value="Class_I_gatase-like"/>
</dbReference>
<name>A0A100YXP8_TRASO</name>
<dbReference type="InterPro" id="IPR043702">
    <property type="entry name" value="Lipid_II_synth_GatD"/>
</dbReference>
<organism evidence="4 5">
    <name type="scientific">Tractidigestivibacter scatoligenes</name>
    <name type="common">Olsenella scatoligenes</name>
    <dbReference type="NCBI Taxonomy" id="1299998"/>
    <lineage>
        <taxon>Bacteria</taxon>
        <taxon>Bacillati</taxon>
        <taxon>Actinomycetota</taxon>
        <taxon>Coriobacteriia</taxon>
        <taxon>Coriobacteriales</taxon>
        <taxon>Atopobiaceae</taxon>
        <taxon>Tractidigestivibacter</taxon>
    </lineage>
</organism>
<comment type="catalytic activity">
    <reaction evidence="2">
        <text>beta-D-GlcNAc-(1-&gt;4)-Mur2Ac(oyl-L-Ala-gamma-D-Glu-L-Lys-D-Ala-D-Ala)-di-trans,octa-cis-undecaprenyl diphosphate + L-glutamine + ATP + H2O = beta-D-GlcNAc-(1-&gt;4)-Mur2Ac(oyl-L-Ala-D-isoglutaminyl-L-Lys-D-Ala-D-Ala)-di-trans,octa-cis-undecaprenyl diphosphate + L-glutamate + ADP + phosphate + H(+)</text>
        <dbReference type="Rhea" id="RHEA:57928"/>
        <dbReference type="ChEBI" id="CHEBI:15377"/>
        <dbReference type="ChEBI" id="CHEBI:15378"/>
        <dbReference type="ChEBI" id="CHEBI:29985"/>
        <dbReference type="ChEBI" id="CHEBI:30616"/>
        <dbReference type="ChEBI" id="CHEBI:43474"/>
        <dbReference type="ChEBI" id="CHEBI:58359"/>
        <dbReference type="ChEBI" id="CHEBI:60033"/>
        <dbReference type="ChEBI" id="CHEBI:62233"/>
        <dbReference type="ChEBI" id="CHEBI:456216"/>
        <dbReference type="EC" id="6.3.5.13"/>
    </reaction>
</comment>
<comment type="pathway">
    <text evidence="2">Cell wall biogenesis; peptidoglycan biosynthesis.</text>
</comment>
<keyword evidence="4" id="KW-0808">Transferase</keyword>
<gene>
    <name evidence="2" type="primary">gatD</name>
    <name evidence="4" type="ORF">AUL39_03685</name>
</gene>
<dbReference type="GO" id="GO:0008360">
    <property type="term" value="P:regulation of cell shape"/>
    <property type="evidence" value="ECO:0007669"/>
    <property type="project" value="UniProtKB-KW"/>
</dbReference>
<dbReference type="UniPathway" id="UPA00219"/>
<dbReference type="InterPro" id="IPR011698">
    <property type="entry name" value="GATase_3"/>
</dbReference>
<dbReference type="GO" id="GO:0004359">
    <property type="term" value="F:glutaminase activity"/>
    <property type="evidence" value="ECO:0007669"/>
    <property type="project" value="UniProtKB-UniRule"/>
</dbReference>
<sequence length="259" mass="28289">MTSQATENTTHRGGRTLRIAHLYPELLNLYGDSGNILCLRRRMEWRGITPDVMEVHVDDTPSFSGVDIAFIGGGSDREQRIVCDKLLAEQAEIRAFVEDGGVLAAVCGGYQLLGSSYLMADERVEGLSLVDLYTDHGDPRLIGNIVVESSISPQPIVGYENHAGRTHLGEGVTPLGRVLYGHGNDGVTGYEGVLYKNVVGTYVHGPLLPKNPGVADYLIARSMERKYGTTELEPLDDTEELAANQVMYHRLMAGEVQES</sequence>
<evidence type="ECO:0000256" key="1">
    <source>
        <dbReference type="ARBA" id="ARBA00022962"/>
    </source>
</evidence>
<accession>A0A100YXP8</accession>
<feature type="domain" description="CobB/CobQ-like glutamine amidotransferase" evidence="3">
    <location>
        <begin position="18"/>
        <end position="211"/>
    </location>
</feature>
<dbReference type="AlphaFoldDB" id="A0A100YXP8"/>
<dbReference type="PANTHER" id="PTHR21343">
    <property type="entry name" value="DETHIOBIOTIN SYNTHETASE"/>
    <property type="match status" value="1"/>
</dbReference>
<protein>
    <recommendedName>
        <fullName evidence="2">Lipid II isoglutaminyl synthase (glutamine-hydrolyzing) subunit GatD</fullName>
        <ecNumber evidence="2">6.3.5.13</ecNumber>
    </recommendedName>
    <alternativeName>
        <fullName evidence="2">Lipid II isoglutaminyl synthase glutaminase subunit</fullName>
        <ecNumber evidence="2">3.5.1.2</ecNumber>
    </alternativeName>
</protein>
<dbReference type="SUPFAM" id="SSF52317">
    <property type="entry name" value="Class I glutamine amidotransferase-like"/>
    <property type="match status" value="1"/>
</dbReference>
<dbReference type="Pfam" id="PF07685">
    <property type="entry name" value="GATase_3"/>
    <property type="match status" value="1"/>
</dbReference>